<organism evidence="1 2">
    <name type="scientific">Acinetobacter stercoris</name>
    <dbReference type="NCBI Taxonomy" id="2126983"/>
    <lineage>
        <taxon>Bacteria</taxon>
        <taxon>Pseudomonadati</taxon>
        <taxon>Pseudomonadota</taxon>
        <taxon>Gammaproteobacteria</taxon>
        <taxon>Moraxellales</taxon>
        <taxon>Moraxellaceae</taxon>
        <taxon>Acinetobacter</taxon>
    </lineage>
</organism>
<sequence length="109" mass="12807">MAKSASIYERIIMSLSEYRTISAHITALGKIKIVSDDEIVTTMIRYVAYDLQKRYENPYARKAGPISLERWNNQIVQNLIQYCNYMIGEKKPEWQILAERHGWMPPNKL</sequence>
<gene>
    <name evidence="1" type="ORF">KPC_0358</name>
</gene>
<proteinExistence type="predicted"/>
<dbReference type="AlphaFoldDB" id="A0A2U3MUR3"/>
<protein>
    <submittedName>
        <fullName evidence="1">Uncharacterized protein</fullName>
    </submittedName>
</protein>
<dbReference type="InParanoid" id="A0A2U3MUR3"/>
<dbReference type="OrthoDB" id="7068435at2"/>
<name>A0A2U3MUR3_9GAMM</name>
<evidence type="ECO:0000313" key="2">
    <source>
        <dbReference type="Proteomes" id="UP000245974"/>
    </source>
</evidence>
<accession>A0A2U3MUR3</accession>
<dbReference type="RefSeq" id="WP_146196614.1">
    <property type="nucleotide sequence ID" value="NZ_OOGT01000009.1"/>
</dbReference>
<keyword evidence="2" id="KW-1185">Reference proteome</keyword>
<dbReference type="Proteomes" id="UP000245974">
    <property type="component" value="Unassembled WGS sequence"/>
</dbReference>
<dbReference type="EMBL" id="OOGT01000009">
    <property type="protein sequence ID" value="SPL69180.1"/>
    <property type="molecule type" value="Genomic_DNA"/>
</dbReference>
<reference evidence="2" key="1">
    <citation type="submission" date="2018-03" db="EMBL/GenBank/DDBJ databases">
        <authorList>
            <person name="Blom J."/>
        </authorList>
    </citation>
    <scope>NUCLEOTIDE SEQUENCE [LARGE SCALE GENOMIC DNA]</scope>
    <source>
        <strain evidence="2">KPC-SM-21</strain>
    </source>
</reference>
<evidence type="ECO:0000313" key="1">
    <source>
        <dbReference type="EMBL" id="SPL69180.1"/>
    </source>
</evidence>